<dbReference type="RefSeq" id="XP_009492478.1">
    <property type="nucleotide sequence ID" value="XM_009494203.1"/>
</dbReference>
<reference evidence="1" key="1">
    <citation type="submission" date="2013-04" db="EMBL/GenBank/DDBJ databases">
        <title>The Genome Sequence of Fonticula alba ATCC 38817.</title>
        <authorList>
            <consortium name="The Broad Institute Genomics Platform"/>
            <person name="Russ C."/>
            <person name="Cuomo C."/>
            <person name="Burger G."/>
            <person name="Gray M.W."/>
            <person name="Holland P.W.H."/>
            <person name="King N."/>
            <person name="Lang F.B.F."/>
            <person name="Roger A.J."/>
            <person name="Ruiz-Trillo I."/>
            <person name="Brown M."/>
            <person name="Walker B."/>
            <person name="Young S."/>
            <person name="Zeng Q."/>
            <person name="Gargeya S."/>
            <person name="Fitzgerald M."/>
            <person name="Haas B."/>
            <person name="Abouelleil A."/>
            <person name="Allen A.W."/>
            <person name="Alvarado L."/>
            <person name="Arachchi H.M."/>
            <person name="Berlin A.M."/>
            <person name="Chapman S.B."/>
            <person name="Gainer-Dewar J."/>
            <person name="Goldberg J."/>
            <person name="Griggs A."/>
            <person name="Gujja S."/>
            <person name="Hansen M."/>
            <person name="Howarth C."/>
            <person name="Imamovic A."/>
            <person name="Ireland A."/>
            <person name="Larimer J."/>
            <person name="McCowan C."/>
            <person name="Murphy C."/>
            <person name="Pearson M."/>
            <person name="Poon T.W."/>
            <person name="Priest M."/>
            <person name="Roberts A."/>
            <person name="Saif S."/>
            <person name="Shea T."/>
            <person name="Sisk P."/>
            <person name="Sykes S."/>
            <person name="Wortman J."/>
            <person name="Nusbaum C."/>
            <person name="Birren B."/>
        </authorList>
    </citation>
    <scope>NUCLEOTIDE SEQUENCE [LARGE SCALE GENOMIC DNA]</scope>
    <source>
        <strain evidence="1">ATCC 38817</strain>
    </source>
</reference>
<sequence length="104" mass="11266">MGMTSEGSGGEGGGRREMASHMQAGIILLPVHPPARPAWAPLRVACRHAPPLRLFPPRDAHLDVVSCTLWRNTWLICRSACARTCDLPTIDGGRCRARARGPLC</sequence>
<dbReference type="EMBL" id="KB932201">
    <property type="protein sequence ID" value="KCV72777.1"/>
    <property type="molecule type" value="Genomic_DNA"/>
</dbReference>
<protein>
    <submittedName>
        <fullName evidence="1">Uncharacterized protein</fullName>
    </submittedName>
</protein>
<evidence type="ECO:0000313" key="1">
    <source>
        <dbReference type="EMBL" id="KCV72777.1"/>
    </source>
</evidence>
<organism evidence="1">
    <name type="scientific">Fonticula alba</name>
    <name type="common">Slime mold</name>
    <dbReference type="NCBI Taxonomy" id="691883"/>
    <lineage>
        <taxon>Eukaryota</taxon>
        <taxon>Rotosphaerida</taxon>
        <taxon>Fonticulaceae</taxon>
        <taxon>Fonticula</taxon>
    </lineage>
</organism>
<evidence type="ECO:0000313" key="2">
    <source>
        <dbReference type="Proteomes" id="UP000030693"/>
    </source>
</evidence>
<gene>
    <name evidence="1" type="ORF">H696_00356</name>
</gene>
<accession>A0A058ZH17</accession>
<dbReference type="AlphaFoldDB" id="A0A058ZH17"/>
<dbReference type="GeneID" id="20525081"/>
<name>A0A058ZH17_FONAL</name>
<keyword evidence="2" id="KW-1185">Reference proteome</keyword>
<dbReference type="Proteomes" id="UP000030693">
    <property type="component" value="Unassembled WGS sequence"/>
</dbReference>
<proteinExistence type="predicted"/>